<organism evidence="1 2">
    <name type="scientific">Paenibacillus tyrfis</name>
    <dbReference type="NCBI Taxonomy" id="1501230"/>
    <lineage>
        <taxon>Bacteria</taxon>
        <taxon>Bacillati</taxon>
        <taxon>Bacillota</taxon>
        <taxon>Bacilli</taxon>
        <taxon>Bacillales</taxon>
        <taxon>Paenibacillaceae</taxon>
        <taxon>Paenibacillus</taxon>
    </lineage>
</organism>
<comment type="caution">
    <text evidence="1">The sequence shown here is derived from an EMBL/GenBank/DDBJ whole genome shotgun (WGS) entry which is preliminary data.</text>
</comment>
<dbReference type="EMBL" id="JNVM01000017">
    <property type="protein sequence ID" value="KEQ24130.1"/>
    <property type="molecule type" value="Genomic_DNA"/>
</dbReference>
<sequence>MHKTYPILHVVLVILCCLSFIYGAKLIADAIQAASATTDASKPKALSDAVLLTDEEAASYVGLPETSFKELVNKSEAIREKLSAYDTDKYISFFQINGHRYYSKSTLDKWIDYHMLHSRGKDPFSS</sequence>
<dbReference type="OrthoDB" id="2616285at2"/>
<dbReference type="Proteomes" id="UP000028123">
    <property type="component" value="Unassembled WGS sequence"/>
</dbReference>
<dbReference type="eggNOG" id="ENOG5033INH">
    <property type="taxonomic scope" value="Bacteria"/>
</dbReference>
<accession>A0A081P0A7</accession>
<gene>
    <name evidence="1" type="ORF">ET33_10515</name>
</gene>
<evidence type="ECO:0000313" key="1">
    <source>
        <dbReference type="EMBL" id="KEQ24130.1"/>
    </source>
</evidence>
<dbReference type="RefSeq" id="WP_036686329.1">
    <property type="nucleotide sequence ID" value="NZ_JNVM01000017.1"/>
</dbReference>
<protein>
    <submittedName>
        <fullName evidence="1">Uncharacterized protein</fullName>
    </submittedName>
</protein>
<evidence type="ECO:0000313" key="2">
    <source>
        <dbReference type="Proteomes" id="UP000028123"/>
    </source>
</evidence>
<dbReference type="AlphaFoldDB" id="A0A081P0A7"/>
<keyword evidence="2" id="KW-1185">Reference proteome</keyword>
<name>A0A081P0A7_9BACL</name>
<proteinExistence type="predicted"/>
<reference evidence="1 2" key="1">
    <citation type="submission" date="2014-06" db="EMBL/GenBank/DDBJ databases">
        <title>Draft genome sequence of Paenibacillus sp. MSt1.</title>
        <authorList>
            <person name="Aw Y.K."/>
            <person name="Ong K.S."/>
            <person name="Gan H.M."/>
            <person name="Lee S.M."/>
        </authorList>
    </citation>
    <scope>NUCLEOTIDE SEQUENCE [LARGE SCALE GENOMIC DNA]</scope>
    <source>
        <strain evidence="1 2">MSt1</strain>
    </source>
</reference>